<keyword evidence="2" id="KW-1185">Reference proteome</keyword>
<dbReference type="KEGG" id="bpt:Bpet0278"/>
<proteinExistence type="predicted"/>
<evidence type="ECO:0008006" key="3">
    <source>
        <dbReference type="Google" id="ProtNLM"/>
    </source>
</evidence>
<gene>
    <name evidence="1" type="ordered locus">Bpet0278</name>
</gene>
<dbReference type="SUPFAM" id="SSF53474">
    <property type="entry name" value="alpha/beta-Hydrolases"/>
    <property type="match status" value="1"/>
</dbReference>
<dbReference type="ESTHER" id="borpd-a9hxw5">
    <property type="family name" value="Bacterial_esterase"/>
</dbReference>
<accession>A9HXW5</accession>
<dbReference type="PANTHER" id="PTHR43194">
    <property type="entry name" value="HYDROLASE ALPHA/BETA FOLD FAMILY"/>
    <property type="match status" value="1"/>
</dbReference>
<dbReference type="InterPro" id="IPR029058">
    <property type="entry name" value="AB_hydrolase_fold"/>
</dbReference>
<dbReference type="eggNOG" id="COG0400">
    <property type="taxonomic scope" value="Bacteria"/>
</dbReference>
<dbReference type="CDD" id="cd12808">
    <property type="entry name" value="Esterase_713_like-1"/>
    <property type="match status" value="1"/>
</dbReference>
<dbReference type="PANTHER" id="PTHR43194:SF5">
    <property type="entry name" value="PIMELOYL-[ACYL-CARRIER PROTEIN] METHYL ESTER ESTERASE"/>
    <property type="match status" value="1"/>
</dbReference>
<name>A9HXW5_BORPD</name>
<evidence type="ECO:0000313" key="2">
    <source>
        <dbReference type="Proteomes" id="UP000001225"/>
    </source>
</evidence>
<reference evidence="1 2" key="1">
    <citation type="journal article" date="2008" name="BMC Genomics">
        <title>The missing link: Bordetella petrii is endowed with both the metabolic versatility of environmental bacteria and virulence traits of pathogenic Bordetellae.</title>
        <authorList>
            <person name="Gross R."/>
            <person name="Guzman C.A."/>
            <person name="Sebaihia M."/>
            <person name="Martins Dos Santos V.A."/>
            <person name="Pieper D.H."/>
            <person name="Koebnik R."/>
            <person name="Lechner M."/>
            <person name="Bartels D."/>
            <person name="Buhrmester J."/>
            <person name="Choudhuri J.V."/>
            <person name="Ebensen T."/>
            <person name="Gaigalat L."/>
            <person name="Herrmann S."/>
            <person name="Khachane A.N."/>
            <person name="Larisch C."/>
            <person name="Link S."/>
            <person name="Linke B."/>
            <person name="Meyer F."/>
            <person name="Mormann S."/>
            <person name="Nakunst D."/>
            <person name="Rueckert C."/>
            <person name="Schneiker-Bekel S."/>
            <person name="Schulze K."/>
            <person name="Vorhoelter F.J."/>
            <person name="Yevsa T."/>
            <person name="Engle J.T."/>
            <person name="Goldman W.E."/>
            <person name="Puehler A."/>
            <person name="Goebel U.B."/>
            <person name="Goesmann A."/>
            <person name="Bloecker H."/>
            <person name="Kaiser O."/>
            <person name="Martinez-Arias R."/>
        </authorList>
    </citation>
    <scope>NUCLEOTIDE SEQUENCE [LARGE SCALE GENOMIC DNA]</scope>
    <source>
        <strain evidence="2">ATCC BAA-461 / DSM 12804 / CCUG 43448 / CIP 107267 / Se-1111R</strain>
    </source>
</reference>
<dbReference type="STRING" id="94624.Bpet0278"/>
<dbReference type="Proteomes" id="UP000001225">
    <property type="component" value="Chromosome"/>
</dbReference>
<dbReference type="InterPro" id="IPR050228">
    <property type="entry name" value="Carboxylesterase_BioH"/>
</dbReference>
<dbReference type="Gene3D" id="3.40.50.1820">
    <property type="entry name" value="alpha/beta hydrolase"/>
    <property type="match status" value="1"/>
</dbReference>
<organism evidence="1 2">
    <name type="scientific">Bordetella petrii (strain ATCC BAA-461 / DSM 12804 / CCUG 43448 / CIP 107267 / Se-1111R)</name>
    <dbReference type="NCBI Taxonomy" id="340100"/>
    <lineage>
        <taxon>Bacteria</taxon>
        <taxon>Pseudomonadati</taxon>
        <taxon>Pseudomonadota</taxon>
        <taxon>Betaproteobacteria</taxon>
        <taxon>Burkholderiales</taxon>
        <taxon>Alcaligenaceae</taxon>
        <taxon>Bordetella</taxon>
    </lineage>
</organism>
<sequence length="334" mass="36335">MTRPLELADFGSFFAGGRPVRITGEPVRDVAFTRTASLQYDPNGHYHFEQAYVQYFVPARRRQPLPLVLLHGGGMTGAMWETTPDGRPGWLQHLLGLGHAVYVVDNVERGRAGWAPFGSVWPDAPIIRNAEESWSLFRFGAPAAYAQRRGFDGLRFPLAAFDTFIQHAVPRWLGNNDAALRALCAVIDRVGPCVVVAHSHGGEVAFRALHERPAQVRGVVAIEPSGFAEPVRAPAVAGKPFLFVYGDYLDATPLWQRLAAAGRQYADALAAQGGHVEMWRLADMGIRGNSHMLMMDDNSDEIARRVSGWLCEAAARGGFNPAPPGTSGRAPGDG</sequence>
<evidence type="ECO:0000313" key="1">
    <source>
        <dbReference type="EMBL" id="CAP40610.1"/>
    </source>
</evidence>
<dbReference type="EMBL" id="AM902716">
    <property type="protein sequence ID" value="CAP40610.1"/>
    <property type="molecule type" value="Genomic_DNA"/>
</dbReference>
<protein>
    <recommendedName>
        <fullName evidence="3">AB hydrolase-1 domain-containing protein</fullName>
    </recommendedName>
</protein>
<dbReference type="AlphaFoldDB" id="A9HXW5"/>